<protein>
    <submittedName>
        <fullName evidence="2">Phosphotransferase enzyme family protein</fullName>
    </submittedName>
</protein>
<dbReference type="KEGG" id="blen:NCTC4824_02311"/>
<dbReference type="InterPro" id="IPR002575">
    <property type="entry name" value="Aminoglycoside_PTrfase"/>
</dbReference>
<dbReference type="SUPFAM" id="SSF56112">
    <property type="entry name" value="Protein kinase-like (PK-like)"/>
    <property type="match status" value="1"/>
</dbReference>
<dbReference type="STRING" id="1348624.GCA_001591545_01363"/>
<dbReference type="AlphaFoldDB" id="A0A2X4Z456"/>
<keyword evidence="2" id="KW-0808">Transferase</keyword>
<dbReference type="Pfam" id="PF01636">
    <property type="entry name" value="APH"/>
    <property type="match status" value="1"/>
</dbReference>
<feature type="domain" description="Aminoglycoside phosphotransferase" evidence="1">
    <location>
        <begin position="3"/>
        <end position="65"/>
    </location>
</feature>
<name>A0A2X4Z456_LEDLE</name>
<dbReference type="RefSeq" id="WP_066138740.1">
    <property type="nucleotide sequence ID" value="NZ_CBCSGM010000001.1"/>
</dbReference>
<dbReference type="GO" id="GO:0016740">
    <property type="term" value="F:transferase activity"/>
    <property type="evidence" value="ECO:0007669"/>
    <property type="project" value="UniProtKB-KW"/>
</dbReference>
<accession>A0A2X4Z456</accession>
<evidence type="ECO:0000313" key="2">
    <source>
        <dbReference type="EMBL" id="SQI59005.1"/>
    </source>
</evidence>
<sequence length="87" mass="10146">MAHRDLWMDNLLFKGNKITAILDFDRLKYDYPQLDIARAILSGALNEKGFDVTLAVTFMNGYIETYLLSKDYLVNALRLLWYMESTC</sequence>
<dbReference type="EMBL" id="LS483476">
    <property type="protein sequence ID" value="SQI59005.1"/>
    <property type="molecule type" value="Genomic_DNA"/>
</dbReference>
<evidence type="ECO:0000259" key="1">
    <source>
        <dbReference type="Pfam" id="PF01636"/>
    </source>
</evidence>
<dbReference type="Proteomes" id="UP000249134">
    <property type="component" value="Chromosome 1"/>
</dbReference>
<proteinExistence type="predicted"/>
<keyword evidence="3" id="KW-1185">Reference proteome</keyword>
<dbReference type="Gene3D" id="3.90.1200.10">
    <property type="match status" value="1"/>
</dbReference>
<reference evidence="2 3" key="1">
    <citation type="submission" date="2018-06" db="EMBL/GenBank/DDBJ databases">
        <authorList>
            <consortium name="Pathogen Informatics"/>
            <person name="Doyle S."/>
        </authorList>
    </citation>
    <scope>NUCLEOTIDE SEQUENCE [LARGE SCALE GENOMIC DNA]</scope>
    <source>
        <strain evidence="2 3">NCTC4824</strain>
    </source>
</reference>
<dbReference type="InterPro" id="IPR011009">
    <property type="entry name" value="Kinase-like_dom_sf"/>
</dbReference>
<evidence type="ECO:0000313" key="3">
    <source>
        <dbReference type="Proteomes" id="UP000249134"/>
    </source>
</evidence>
<organism evidence="2 3">
    <name type="scientific">Lederbergia lenta</name>
    <name type="common">Bacillus lentus</name>
    <dbReference type="NCBI Taxonomy" id="1467"/>
    <lineage>
        <taxon>Bacteria</taxon>
        <taxon>Bacillati</taxon>
        <taxon>Bacillota</taxon>
        <taxon>Bacilli</taxon>
        <taxon>Bacillales</taxon>
        <taxon>Bacillaceae</taxon>
        <taxon>Lederbergia</taxon>
    </lineage>
</organism>
<gene>
    <name evidence="2" type="ORF">NCTC4824_02311</name>
</gene>